<feature type="compositionally biased region" description="Acidic residues" evidence="1">
    <location>
        <begin position="17"/>
        <end position="52"/>
    </location>
</feature>
<gene>
    <name evidence="2" type="ORF">FBUS_10747</name>
</gene>
<organism evidence="2 3">
    <name type="scientific">Fasciolopsis buskii</name>
    <dbReference type="NCBI Taxonomy" id="27845"/>
    <lineage>
        <taxon>Eukaryota</taxon>
        <taxon>Metazoa</taxon>
        <taxon>Spiralia</taxon>
        <taxon>Lophotrochozoa</taxon>
        <taxon>Platyhelminthes</taxon>
        <taxon>Trematoda</taxon>
        <taxon>Digenea</taxon>
        <taxon>Plagiorchiida</taxon>
        <taxon>Echinostomata</taxon>
        <taxon>Echinostomatoidea</taxon>
        <taxon>Fasciolidae</taxon>
        <taxon>Fasciolopsis</taxon>
    </lineage>
</organism>
<evidence type="ECO:0000313" key="2">
    <source>
        <dbReference type="EMBL" id="KAA0190073.1"/>
    </source>
</evidence>
<dbReference type="Proteomes" id="UP000728185">
    <property type="component" value="Unassembled WGS sequence"/>
</dbReference>
<proteinExistence type="predicted"/>
<keyword evidence="3" id="KW-1185">Reference proteome</keyword>
<dbReference type="AlphaFoldDB" id="A0A8E0VF40"/>
<dbReference type="OrthoDB" id="5962384at2759"/>
<feature type="region of interest" description="Disordered" evidence="1">
    <location>
        <begin position="1"/>
        <end position="53"/>
    </location>
</feature>
<evidence type="ECO:0000256" key="1">
    <source>
        <dbReference type="SAM" id="MobiDB-lite"/>
    </source>
</evidence>
<name>A0A8E0VF40_9TREM</name>
<dbReference type="EMBL" id="LUCM01007381">
    <property type="protein sequence ID" value="KAA0190073.1"/>
    <property type="molecule type" value="Genomic_DNA"/>
</dbReference>
<comment type="caution">
    <text evidence="2">The sequence shown here is derived from an EMBL/GenBank/DDBJ whole genome shotgun (WGS) entry which is preliminary data.</text>
</comment>
<sequence>MSRRHRHSESSFGPDANDSDEFEEEGDFADRDEEDEDEEDEEEEAVREETEEQAAIQLEKAKNLKAVFVVRTNVAFDGSLVNDCPLPGKAVSFQIWTFFLRDYHLISMKGEFSDAKTTLLG</sequence>
<dbReference type="InterPro" id="IPR036028">
    <property type="entry name" value="SH3-like_dom_sf"/>
</dbReference>
<accession>A0A8E0VF40</accession>
<protein>
    <submittedName>
        <fullName evidence="2">Voltage-dependent L-type calcium channel subunit beta-2</fullName>
    </submittedName>
</protein>
<evidence type="ECO:0000313" key="3">
    <source>
        <dbReference type="Proteomes" id="UP000728185"/>
    </source>
</evidence>
<reference evidence="2" key="1">
    <citation type="submission" date="2019-05" db="EMBL/GenBank/DDBJ databases">
        <title>Annotation for the trematode Fasciolopsis buski.</title>
        <authorList>
            <person name="Choi Y.-J."/>
        </authorList>
    </citation>
    <scope>NUCLEOTIDE SEQUENCE</scope>
    <source>
        <strain evidence="2">HT</strain>
        <tissue evidence="2">Whole worm</tissue>
    </source>
</reference>
<dbReference type="Gene3D" id="2.30.30.40">
    <property type="entry name" value="SH3 Domains"/>
    <property type="match status" value="1"/>
</dbReference>
<dbReference type="SUPFAM" id="SSF50044">
    <property type="entry name" value="SH3-domain"/>
    <property type="match status" value="1"/>
</dbReference>
<dbReference type="PANTHER" id="PTHR11824">
    <property type="entry name" value="VOLTAGE-DEPENDENT CALCIUM CHANNEL BETA SUBUNIT"/>
    <property type="match status" value="1"/>
</dbReference>